<dbReference type="AlphaFoldDB" id="A0A4P6JIK2"/>
<proteinExistence type="predicted"/>
<reference evidence="2 3" key="1">
    <citation type="submission" date="2019-01" db="EMBL/GenBank/DDBJ databases">
        <title>Ktedonosporobacter rubrisoli SCAWS-G2.</title>
        <authorList>
            <person name="Huang Y."/>
            <person name="Yan B."/>
        </authorList>
    </citation>
    <scope>NUCLEOTIDE SEQUENCE [LARGE SCALE GENOMIC DNA]</scope>
    <source>
        <strain evidence="2 3">SCAWS-G2</strain>
    </source>
</reference>
<protein>
    <submittedName>
        <fullName evidence="2">Uncharacterized protein</fullName>
    </submittedName>
</protein>
<accession>A0A4P6JIK2</accession>
<dbReference type="RefSeq" id="WP_129885506.1">
    <property type="nucleotide sequence ID" value="NZ_CP035758.1"/>
</dbReference>
<sequence length="89" mass="9941">MLTLQVLNTKGAARQPGCSKTWIHKLAATGKLKAFTYGEEGELVEQTKEVKKPGRALYFLADEVGRYQPAAQRRPRGSKNKPKEKPESK</sequence>
<evidence type="ECO:0000313" key="2">
    <source>
        <dbReference type="EMBL" id="QBD74907.1"/>
    </source>
</evidence>
<evidence type="ECO:0000313" key="3">
    <source>
        <dbReference type="Proteomes" id="UP000290365"/>
    </source>
</evidence>
<evidence type="ECO:0000256" key="1">
    <source>
        <dbReference type="SAM" id="MobiDB-lite"/>
    </source>
</evidence>
<dbReference type="Proteomes" id="UP000290365">
    <property type="component" value="Chromosome"/>
</dbReference>
<keyword evidence="3" id="KW-1185">Reference proteome</keyword>
<name>A0A4P6JIK2_KTERU</name>
<dbReference type="KEGG" id="kbs:EPA93_02425"/>
<organism evidence="2 3">
    <name type="scientific">Ktedonosporobacter rubrisoli</name>
    <dbReference type="NCBI Taxonomy" id="2509675"/>
    <lineage>
        <taxon>Bacteria</taxon>
        <taxon>Bacillati</taxon>
        <taxon>Chloroflexota</taxon>
        <taxon>Ktedonobacteria</taxon>
        <taxon>Ktedonobacterales</taxon>
        <taxon>Ktedonosporobacteraceae</taxon>
        <taxon>Ktedonosporobacter</taxon>
    </lineage>
</organism>
<dbReference type="EMBL" id="CP035758">
    <property type="protein sequence ID" value="QBD74907.1"/>
    <property type="molecule type" value="Genomic_DNA"/>
</dbReference>
<gene>
    <name evidence="2" type="ORF">EPA93_02425</name>
</gene>
<feature type="region of interest" description="Disordered" evidence="1">
    <location>
        <begin position="67"/>
        <end position="89"/>
    </location>
</feature>